<dbReference type="InterPro" id="IPR001387">
    <property type="entry name" value="Cro/C1-type_HTH"/>
</dbReference>
<accession>A0A177KI92</accession>
<dbReference type="OrthoDB" id="5190137at2"/>
<sequence>MEKLPGLLKELRGKESLRSVGERAGLSHNYLSQLEKGIDPRTKKPIKPTPDTLKRLSEAYDYSYDELLKLAGYIEDKEATNPPRFTQKDELDIAKRVEEIRKDLISANKDGDGLNFYGEPMSEEAIDSLLEAMEYAVRQTQRINKKYIPKKYKDNDNKD</sequence>
<evidence type="ECO:0000313" key="3">
    <source>
        <dbReference type="Proteomes" id="UP000077271"/>
    </source>
</evidence>
<dbReference type="AlphaFoldDB" id="A0A177KI92"/>
<name>A0A177KI92_9BACI</name>
<comment type="caution">
    <text evidence="2">The sequence shown here is derived from an EMBL/GenBank/DDBJ whole genome shotgun (WGS) entry which is preliminary data.</text>
</comment>
<dbReference type="GO" id="GO:0003677">
    <property type="term" value="F:DNA binding"/>
    <property type="evidence" value="ECO:0007669"/>
    <property type="project" value="InterPro"/>
</dbReference>
<dbReference type="PROSITE" id="PS50943">
    <property type="entry name" value="HTH_CROC1"/>
    <property type="match status" value="1"/>
</dbReference>
<dbReference type="CDD" id="cd00093">
    <property type="entry name" value="HTH_XRE"/>
    <property type="match status" value="1"/>
</dbReference>
<dbReference type="SMART" id="SM00530">
    <property type="entry name" value="HTH_XRE"/>
    <property type="match status" value="1"/>
</dbReference>
<feature type="domain" description="HTH cro/C1-type" evidence="1">
    <location>
        <begin position="8"/>
        <end position="67"/>
    </location>
</feature>
<evidence type="ECO:0000259" key="1">
    <source>
        <dbReference type="PROSITE" id="PS50943"/>
    </source>
</evidence>
<evidence type="ECO:0000313" key="2">
    <source>
        <dbReference type="EMBL" id="OAH53122.1"/>
    </source>
</evidence>
<dbReference type="Gene3D" id="1.10.260.40">
    <property type="entry name" value="lambda repressor-like DNA-binding domains"/>
    <property type="match status" value="1"/>
</dbReference>
<dbReference type="Proteomes" id="UP000077271">
    <property type="component" value="Unassembled WGS sequence"/>
</dbReference>
<dbReference type="Pfam" id="PF01381">
    <property type="entry name" value="HTH_3"/>
    <property type="match status" value="1"/>
</dbReference>
<proteinExistence type="predicted"/>
<dbReference type="EMBL" id="LQWZ01000036">
    <property type="protein sequence ID" value="OAH53122.1"/>
    <property type="molecule type" value="Genomic_DNA"/>
</dbReference>
<organism evidence="2 3">
    <name type="scientific">Domibacillus aminovorans</name>
    <dbReference type="NCBI Taxonomy" id="29332"/>
    <lineage>
        <taxon>Bacteria</taxon>
        <taxon>Bacillati</taxon>
        <taxon>Bacillota</taxon>
        <taxon>Bacilli</taxon>
        <taxon>Bacillales</taxon>
        <taxon>Bacillaceae</taxon>
        <taxon>Domibacillus</taxon>
    </lineage>
</organism>
<dbReference type="InterPro" id="IPR010982">
    <property type="entry name" value="Lambda_DNA-bd_dom_sf"/>
</dbReference>
<dbReference type="RefSeq" id="WP_063975516.1">
    <property type="nucleotide sequence ID" value="NZ_LQWZ01000036.1"/>
</dbReference>
<protein>
    <recommendedName>
        <fullName evidence="1">HTH cro/C1-type domain-containing protein</fullName>
    </recommendedName>
</protein>
<reference evidence="2 3" key="1">
    <citation type="submission" date="2016-01" db="EMBL/GenBank/DDBJ databases">
        <title>Investigation of taxonomic status of Bacillus aminovorans.</title>
        <authorList>
            <person name="Verma A."/>
            <person name="Pal Y."/>
            <person name="Krishnamurthi S."/>
        </authorList>
    </citation>
    <scope>NUCLEOTIDE SEQUENCE [LARGE SCALE GENOMIC DNA]</scope>
    <source>
        <strain evidence="2 3">DSM 4337</strain>
    </source>
</reference>
<gene>
    <name evidence="2" type="ORF">AWH48_12255</name>
</gene>
<dbReference type="SUPFAM" id="SSF47413">
    <property type="entry name" value="lambda repressor-like DNA-binding domains"/>
    <property type="match status" value="1"/>
</dbReference>